<comment type="caution">
    <text evidence="2">The sequence shown here is derived from an EMBL/GenBank/DDBJ whole genome shotgun (WGS) entry which is preliminary data.</text>
</comment>
<reference evidence="2 3" key="1">
    <citation type="submission" date="2024-08" db="EMBL/GenBank/DDBJ databases">
        <title>Genome mining of Saccharopolyspora cebuensis PGLac3 from Nigerian medicinal plant.</title>
        <authorList>
            <person name="Ezeobiora C.E."/>
            <person name="Igbokwe N.H."/>
            <person name="Amin D.H."/>
            <person name="Mendie U.E."/>
        </authorList>
    </citation>
    <scope>NUCLEOTIDE SEQUENCE [LARGE SCALE GENOMIC DNA]</scope>
    <source>
        <strain evidence="2 3">PGLac3</strain>
    </source>
</reference>
<dbReference type="RefSeq" id="WP_369774791.1">
    <property type="nucleotide sequence ID" value="NZ_JBGEHV010000017.1"/>
</dbReference>
<gene>
    <name evidence="2" type="ORF">AB8O55_11665</name>
</gene>
<dbReference type="EMBL" id="JBGEHV010000017">
    <property type="protein sequence ID" value="MEY8040054.1"/>
    <property type="molecule type" value="Genomic_DNA"/>
</dbReference>
<proteinExistence type="predicted"/>
<organism evidence="2 3">
    <name type="scientific">Saccharopolyspora cebuensis</name>
    <dbReference type="NCBI Taxonomy" id="418759"/>
    <lineage>
        <taxon>Bacteria</taxon>
        <taxon>Bacillati</taxon>
        <taxon>Actinomycetota</taxon>
        <taxon>Actinomycetes</taxon>
        <taxon>Pseudonocardiales</taxon>
        <taxon>Pseudonocardiaceae</taxon>
        <taxon>Saccharopolyspora</taxon>
    </lineage>
</organism>
<accession>A0ABV4CG11</accession>
<sequence length="108" mass="11561">MGFSIDPERMHDSGRKLEQTSHEGEADLAAPRMTITGQRPWGADEGGSAVAEAHAELGAVADEVLTQLFLAISGVGANVKGMADDMQEIDERSRDELNAVARQLGERL</sequence>
<evidence type="ECO:0000313" key="3">
    <source>
        <dbReference type="Proteomes" id="UP001564626"/>
    </source>
</evidence>
<name>A0ABV4CG11_9PSEU</name>
<evidence type="ECO:0000256" key="1">
    <source>
        <dbReference type="SAM" id="MobiDB-lite"/>
    </source>
</evidence>
<protein>
    <recommendedName>
        <fullName evidence="4">Excreted virulence factor EspC, type VII ESX diderm</fullName>
    </recommendedName>
</protein>
<evidence type="ECO:0008006" key="4">
    <source>
        <dbReference type="Google" id="ProtNLM"/>
    </source>
</evidence>
<evidence type="ECO:0000313" key="2">
    <source>
        <dbReference type="EMBL" id="MEY8040054.1"/>
    </source>
</evidence>
<keyword evidence="3" id="KW-1185">Reference proteome</keyword>
<feature type="region of interest" description="Disordered" evidence="1">
    <location>
        <begin position="1"/>
        <end position="47"/>
    </location>
</feature>
<dbReference type="Proteomes" id="UP001564626">
    <property type="component" value="Unassembled WGS sequence"/>
</dbReference>
<feature type="compositionally biased region" description="Basic and acidic residues" evidence="1">
    <location>
        <begin position="1"/>
        <end position="25"/>
    </location>
</feature>